<dbReference type="EMBL" id="JAQGLA010000019">
    <property type="protein sequence ID" value="MDA3626758.1"/>
    <property type="molecule type" value="Genomic_DNA"/>
</dbReference>
<keyword evidence="1" id="KW-0472">Membrane</keyword>
<gene>
    <name evidence="2" type="ORF">OU415_15025</name>
</gene>
<keyword evidence="1" id="KW-0812">Transmembrane</keyword>
<sequence length="70" mass="6964">MREGIPGLRVHLPAVVVCVVLGAALALLVVVSFVVPGPQGVAELTPADGIVTAVTPTELSAAVGSMFSGR</sequence>
<keyword evidence="3" id="KW-1185">Reference proteome</keyword>
<feature type="transmembrane region" description="Helical" evidence="1">
    <location>
        <begin position="12"/>
        <end position="35"/>
    </location>
</feature>
<organism evidence="2 3">
    <name type="scientific">Saccharopolyspora oryzae</name>
    <dbReference type="NCBI Taxonomy" id="2997343"/>
    <lineage>
        <taxon>Bacteria</taxon>
        <taxon>Bacillati</taxon>
        <taxon>Actinomycetota</taxon>
        <taxon>Actinomycetes</taxon>
        <taxon>Pseudonocardiales</taxon>
        <taxon>Pseudonocardiaceae</taxon>
        <taxon>Saccharopolyspora</taxon>
    </lineage>
</organism>
<keyword evidence="1" id="KW-1133">Transmembrane helix</keyword>
<name>A0ABT4UYH3_9PSEU</name>
<dbReference type="RefSeq" id="WP_270949368.1">
    <property type="nucleotide sequence ID" value="NZ_JAQGLA010000019.1"/>
</dbReference>
<protein>
    <submittedName>
        <fullName evidence="2">Uncharacterized protein</fullName>
    </submittedName>
</protein>
<accession>A0ABT4UYH3</accession>
<dbReference type="Proteomes" id="UP001210380">
    <property type="component" value="Unassembled WGS sequence"/>
</dbReference>
<evidence type="ECO:0000313" key="3">
    <source>
        <dbReference type="Proteomes" id="UP001210380"/>
    </source>
</evidence>
<proteinExistence type="predicted"/>
<comment type="caution">
    <text evidence="2">The sequence shown here is derived from an EMBL/GenBank/DDBJ whole genome shotgun (WGS) entry which is preliminary data.</text>
</comment>
<evidence type="ECO:0000256" key="1">
    <source>
        <dbReference type="SAM" id="Phobius"/>
    </source>
</evidence>
<evidence type="ECO:0000313" key="2">
    <source>
        <dbReference type="EMBL" id="MDA3626758.1"/>
    </source>
</evidence>
<reference evidence="2 3" key="1">
    <citation type="submission" date="2022-11" db="EMBL/GenBank/DDBJ databases">
        <title>Draft genome sequence of Saccharopolyspora sp. WRP15-2 isolated from rhizosphere soils of wild rice in Thailand.</title>
        <authorList>
            <person name="Duangmal K."/>
            <person name="Kammanee S."/>
            <person name="Muangham S."/>
        </authorList>
    </citation>
    <scope>NUCLEOTIDE SEQUENCE [LARGE SCALE GENOMIC DNA]</scope>
    <source>
        <strain evidence="2 3">WRP15-2</strain>
    </source>
</reference>